<protein>
    <submittedName>
        <fullName evidence="1">DUF3857 domain-containing protein</fullName>
    </submittedName>
</protein>
<sequence>MKHLFIVAIIFFSLNQVIAQNFKFGKVSKEELQEKFHPIDSSASAAVLYRNESISFYYTDSDGFMQQREIHERVKIYNKDGFDWATKKEYLYQGSNRFEENLTGLKGVTYNYIDGKITKDKLTSDGKFSEDYNEYTKINSFTMPNIKEGSVIEYKYKITTGSIGIEDIIFQYNIPINRLEVKLATPEYYVYKKQMNLRSTYMPKLKETSKNLTVPFEYKVDIIDVEETNVPALKEEAYAGNINIYRSKMALELNAVLNSYGVIDKSFSSSWQEVSKTIYESTHFGGQLSKSSFYKDDLEALLASAANDFEKAFLIENFVKSKVKWNGNYGKYTQKGIRSAYKDGVGNVADVNLLVTSMLQSQGVNAYPVLISTRNNGIPLFPTREGFNYVICMVKSGDKYMLIDATEPFSTNNVLPERVLNWRGRVISKDGNSEWIDLRSNTKSLESTRLNVKIHDDFSVSGKVLKNLNSYSALRYRKRYALLAEEDHIKAIESNKGDLEVGELNFENRKNTMQPVKISYDYELSDGIDEVGEKLYFSPMLFLAIKENPFKLEERQYPIDFIMPYKDAYTINIMLPDGYNVESLPKSEMMEFNNDDAKFEYILRENGRYLQLKVNLDINNPIIGPVNYKVFKSFFSSVIDKQAQQIVLTKA</sequence>
<evidence type="ECO:0000313" key="2">
    <source>
        <dbReference type="Proteomes" id="UP000533900"/>
    </source>
</evidence>
<reference evidence="1" key="1">
    <citation type="submission" date="2020-08" db="EMBL/GenBank/DDBJ databases">
        <title>Winogradskyella ouciana sp. nov., isolated from the hadal seawater of the Mariana Trench.</title>
        <authorList>
            <person name="He X."/>
        </authorList>
    </citation>
    <scope>NUCLEOTIDE SEQUENCE [LARGE SCALE GENOMIC DNA]</scope>
    <source>
        <strain evidence="1">KCTC 52348</strain>
    </source>
</reference>
<evidence type="ECO:0000313" key="1">
    <source>
        <dbReference type="EMBL" id="MBC2846424.1"/>
    </source>
</evidence>
<dbReference type="Proteomes" id="UP000533900">
    <property type="component" value="Unassembled WGS sequence"/>
</dbReference>
<organism evidence="1 2">
    <name type="scientific">Winogradskyella flava</name>
    <dbReference type="NCBI Taxonomy" id="1884876"/>
    <lineage>
        <taxon>Bacteria</taxon>
        <taxon>Pseudomonadati</taxon>
        <taxon>Bacteroidota</taxon>
        <taxon>Flavobacteriia</taxon>
        <taxon>Flavobacteriales</taxon>
        <taxon>Flavobacteriaceae</taxon>
        <taxon>Winogradskyella</taxon>
    </lineage>
</organism>
<gene>
    <name evidence="1" type="ORF">H7F21_15060</name>
</gene>
<dbReference type="Gene3D" id="2.60.120.1130">
    <property type="match status" value="1"/>
</dbReference>
<dbReference type="AlphaFoldDB" id="A0A842IWR4"/>
<dbReference type="EMBL" id="JACLCP010000005">
    <property type="protein sequence ID" value="MBC2846424.1"/>
    <property type="molecule type" value="Genomic_DNA"/>
</dbReference>
<name>A0A842IWR4_9FLAO</name>
<accession>A0A842IWR4</accession>
<comment type="caution">
    <text evidence="1">The sequence shown here is derived from an EMBL/GenBank/DDBJ whole genome shotgun (WGS) entry which is preliminary data.</text>
</comment>
<dbReference type="Gene3D" id="2.60.40.3140">
    <property type="match status" value="1"/>
</dbReference>
<dbReference type="RefSeq" id="WP_185790132.1">
    <property type="nucleotide sequence ID" value="NZ_JACLCP010000005.1"/>
</dbReference>
<dbReference type="Gene3D" id="3.10.620.30">
    <property type="match status" value="1"/>
</dbReference>
<proteinExistence type="predicted"/>
<keyword evidence="2" id="KW-1185">Reference proteome</keyword>